<name>T1KBA4_TETUR</name>
<dbReference type="GO" id="GO:0005576">
    <property type="term" value="C:extracellular region"/>
    <property type="evidence" value="ECO:0007669"/>
    <property type="project" value="UniProtKB-SubCell"/>
</dbReference>
<dbReference type="Gene3D" id="4.10.40.10">
    <property type="match status" value="1"/>
</dbReference>
<organism evidence="4 5">
    <name type="scientific">Tetranychus urticae</name>
    <name type="common">Two-spotted spider mite</name>
    <dbReference type="NCBI Taxonomy" id="32264"/>
    <lineage>
        <taxon>Eukaryota</taxon>
        <taxon>Metazoa</taxon>
        <taxon>Ecdysozoa</taxon>
        <taxon>Arthropoda</taxon>
        <taxon>Chelicerata</taxon>
        <taxon>Arachnida</taxon>
        <taxon>Acari</taxon>
        <taxon>Acariformes</taxon>
        <taxon>Trombidiformes</taxon>
        <taxon>Prostigmata</taxon>
        <taxon>Eleutherengona</taxon>
        <taxon>Raphignathae</taxon>
        <taxon>Tetranychoidea</taxon>
        <taxon>Tetranychidae</taxon>
        <taxon>Tetranychus</taxon>
    </lineage>
</organism>
<evidence type="ECO:0000256" key="2">
    <source>
        <dbReference type="ARBA" id="ARBA00022525"/>
    </source>
</evidence>
<reference evidence="4" key="2">
    <citation type="submission" date="2015-06" db="UniProtKB">
        <authorList>
            <consortium name="EnsemblMetazoa"/>
        </authorList>
    </citation>
    <scope>IDENTIFICATION</scope>
</reference>
<dbReference type="CDD" id="cd12960">
    <property type="entry name" value="Spider_toxin"/>
    <property type="match status" value="1"/>
</dbReference>
<keyword evidence="3" id="KW-1015">Disulfide bond</keyword>
<keyword evidence="2" id="KW-0964">Secreted</keyword>
<dbReference type="Proteomes" id="UP000015104">
    <property type="component" value="Unassembled WGS sequence"/>
</dbReference>
<dbReference type="EnsemblMetazoa" id="tetur08g03390.1">
    <property type="protein sequence ID" value="tetur08g03390.1"/>
    <property type="gene ID" value="tetur08g03390"/>
</dbReference>
<reference evidence="5" key="1">
    <citation type="submission" date="2011-08" db="EMBL/GenBank/DDBJ databases">
        <authorList>
            <person name="Rombauts S."/>
        </authorList>
    </citation>
    <scope>NUCLEOTIDE SEQUENCE</scope>
    <source>
        <strain evidence="5">London</strain>
    </source>
</reference>
<dbReference type="OrthoDB" id="6100049at2759"/>
<dbReference type="EMBL" id="CAEY01001946">
    <property type="status" value="NOT_ANNOTATED_CDS"/>
    <property type="molecule type" value="Genomic_DNA"/>
</dbReference>
<dbReference type="RefSeq" id="XP_025016647.1">
    <property type="nucleotide sequence ID" value="XM_025160879.1"/>
</dbReference>
<dbReference type="InterPro" id="IPR004169">
    <property type="entry name" value="Spidertoxin"/>
</dbReference>
<evidence type="ECO:0000256" key="1">
    <source>
        <dbReference type="ARBA" id="ARBA00004613"/>
    </source>
</evidence>
<dbReference type="Pfam" id="PF02819">
    <property type="entry name" value="Toxin_9"/>
    <property type="match status" value="1"/>
</dbReference>
<evidence type="ECO:0008006" key="6">
    <source>
        <dbReference type="Google" id="ProtNLM"/>
    </source>
</evidence>
<keyword evidence="5" id="KW-1185">Reference proteome</keyword>
<dbReference type="AlphaFoldDB" id="T1KBA4"/>
<dbReference type="STRING" id="32264.T1KBA4"/>
<evidence type="ECO:0000313" key="5">
    <source>
        <dbReference type="Proteomes" id="UP000015104"/>
    </source>
</evidence>
<evidence type="ECO:0000313" key="4">
    <source>
        <dbReference type="EnsemblMetazoa" id="tetur08g03390.1"/>
    </source>
</evidence>
<accession>T1KBA4</accession>
<dbReference type="GO" id="GO:0008200">
    <property type="term" value="F:ion channel inhibitor activity"/>
    <property type="evidence" value="ECO:0007669"/>
    <property type="project" value="InterPro"/>
</dbReference>
<dbReference type="HOGENOM" id="CLU_154834_0_0_1"/>
<protein>
    <recommendedName>
        <fullName evidence="6">Agouti domain-containing protein</fullName>
    </recommendedName>
</protein>
<comment type="subcellular location">
    <subcellularLocation>
        <location evidence="1">Secreted</location>
    </subcellularLocation>
</comment>
<evidence type="ECO:0000256" key="3">
    <source>
        <dbReference type="ARBA" id="ARBA00023157"/>
    </source>
</evidence>
<proteinExistence type="predicted"/>
<sequence>MATNVSSRLQTSIMACPLVGQSRRTILLLIFTIILTTLIDSQVDAFYNTNDPEGFDDYILNNLQLAESEANFMENNLPIVKTPSGSVVTMKRSCIRRSGICDARPSDCCLNSVCRCNLWGANCRCQRMGLFQRLGRK</sequence>
<dbReference type="GeneID" id="112538862"/>
<dbReference type="OMA" id="FYNTNDP"/>
<dbReference type="eggNOG" id="ENOG502S9WT">
    <property type="taxonomic scope" value="Eukaryota"/>
</dbReference>
<dbReference type="KEGG" id="tut:112538862"/>